<keyword evidence="1" id="KW-0472">Membrane</keyword>
<feature type="transmembrane region" description="Helical" evidence="1">
    <location>
        <begin position="103"/>
        <end position="123"/>
    </location>
</feature>
<comment type="caution">
    <text evidence="2">The sequence shown here is derived from an EMBL/GenBank/DDBJ whole genome shotgun (WGS) entry which is preliminary data.</text>
</comment>
<keyword evidence="1" id="KW-0812">Transmembrane</keyword>
<keyword evidence="1" id="KW-1133">Transmembrane helix</keyword>
<dbReference type="EMBL" id="QRLN01000010">
    <property type="protein sequence ID" value="RHJ11594.1"/>
    <property type="molecule type" value="Genomic_DNA"/>
</dbReference>
<reference evidence="2 3" key="1">
    <citation type="submission" date="2018-08" db="EMBL/GenBank/DDBJ databases">
        <title>A genome reference for cultivated species of the human gut microbiota.</title>
        <authorList>
            <person name="Zou Y."/>
            <person name="Xue W."/>
            <person name="Luo G."/>
        </authorList>
    </citation>
    <scope>NUCLEOTIDE SEQUENCE [LARGE SCALE GENOMIC DNA]</scope>
    <source>
        <strain evidence="2 3">AM12-54</strain>
    </source>
</reference>
<dbReference type="AlphaFoldDB" id="A0A8B3BYB8"/>
<feature type="transmembrane region" description="Helical" evidence="1">
    <location>
        <begin position="72"/>
        <end position="91"/>
    </location>
</feature>
<dbReference type="Proteomes" id="UP000283992">
    <property type="component" value="Unassembled WGS sequence"/>
</dbReference>
<dbReference type="RefSeq" id="WP_207663041.1">
    <property type="nucleotide sequence ID" value="NZ_QRLN01000010.1"/>
</dbReference>
<gene>
    <name evidence="2" type="ORF">DW142_08730</name>
</gene>
<sequence length="142" mass="16319">CLLFNYQGSSLFLLIRSSFDILSRRFPFVKNFFHFLFAVCSGSVSPSQVSFNRLSHPHPSVKNFFHVVQRSALASCPTVALGLILFIGLSQRQVVSYHGKSELSMFFLFFILFAQFRQFNGFFHIKRKKDITSESNVLPLLK</sequence>
<evidence type="ECO:0000313" key="2">
    <source>
        <dbReference type="EMBL" id="RHJ11594.1"/>
    </source>
</evidence>
<organism evidence="2 3">
    <name type="scientific">Mediterraneibacter gnavus</name>
    <name type="common">Ruminococcus gnavus</name>
    <dbReference type="NCBI Taxonomy" id="33038"/>
    <lineage>
        <taxon>Bacteria</taxon>
        <taxon>Bacillati</taxon>
        <taxon>Bacillota</taxon>
        <taxon>Clostridia</taxon>
        <taxon>Lachnospirales</taxon>
        <taxon>Lachnospiraceae</taxon>
        <taxon>Mediterraneibacter</taxon>
    </lineage>
</organism>
<evidence type="ECO:0000256" key="1">
    <source>
        <dbReference type="SAM" id="Phobius"/>
    </source>
</evidence>
<name>A0A8B3BYB8_MEDGN</name>
<evidence type="ECO:0000313" key="3">
    <source>
        <dbReference type="Proteomes" id="UP000283992"/>
    </source>
</evidence>
<protein>
    <submittedName>
        <fullName evidence="2">Uncharacterized protein</fullName>
    </submittedName>
</protein>
<accession>A0A8B3BYB8</accession>
<proteinExistence type="predicted"/>
<feature type="non-terminal residue" evidence="2">
    <location>
        <position position="1"/>
    </location>
</feature>